<gene>
    <name evidence="1" type="ORF">HGA15_27825</name>
</gene>
<dbReference type="EMBL" id="JAAXOT010000018">
    <property type="protein sequence ID" value="NKY59888.1"/>
    <property type="molecule type" value="Genomic_DNA"/>
</dbReference>
<proteinExistence type="predicted"/>
<reference evidence="1 2" key="1">
    <citation type="submission" date="2020-04" db="EMBL/GenBank/DDBJ databases">
        <title>MicrobeNet Type strains.</title>
        <authorList>
            <person name="Nicholson A.C."/>
        </authorList>
    </citation>
    <scope>NUCLEOTIDE SEQUENCE [LARGE SCALE GENOMIC DNA]</scope>
    <source>
        <strain evidence="1 2">JCM 3332</strain>
    </source>
</reference>
<accession>A0A846YR62</accession>
<sequence length="48" mass="5234">MPDPAGDRPYRILAHPDLRARLQRQLAITPSTAAMLTESARADESTTA</sequence>
<name>A0A846YR62_9NOCA</name>
<dbReference type="RefSeq" id="WP_157116646.1">
    <property type="nucleotide sequence ID" value="NZ_JAAXOT010000018.1"/>
</dbReference>
<dbReference type="AlphaFoldDB" id="A0A846YR62"/>
<comment type="caution">
    <text evidence="1">The sequence shown here is derived from an EMBL/GenBank/DDBJ whole genome shotgun (WGS) entry which is preliminary data.</text>
</comment>
<dbReference type="Proteomes" id="UP000570678">
    <property type="component" value="Unassembled WGS sequence"/>
</dbReference>
<keyword evidence="2" id="KW-1185">Reference proteome</keyword>
<evidence type="ECO:0000313" key="1">
    <source>
        <dbReference type="EMBL" id="NKY59888.1"/>
    </source>
</evidence>
<evidence type="ECO:0000313" key="2">
    <source>
        <dbReference type="Proteomes" id="UP000570678"/>
    </source>
</evidence>
<organism evidence="1 2">
    <name type="scientific">Nocardia flavorosea</name>
    <dbReference type="NCBI Taxonomy" id="53429"/>
    <lineage>
        <taxon>Bacteria</taxon>
        <taxon>Bacillati</taxon>
        <taxon>Actinomycetota</taxon>
        <taxon>Actinomycetes</taxon>
        <taxon>Mycobacteriales</taxon>
        <taxon>Nocardiaceae</taxon>
        <taxon>Nocardia</taxon>
    </lineage>
</organism>
<protein>
    <submittedName>
        <fullName evidence="1">Uncharacterized protein</fullName>
    </submittedName>
</protein>